<evidence type="ECO:0000313" key="4">
    <source>
        <dbReference type="EMBL" id="MDV6311245.1"/>
    </source>
</evidence>
<sequence>MTSSLDSAGRRDAPPSVDLFGHFRDLARVALPAILIGLLVGACVFGLRTALVPKEYSATVVAEITPSGDIIPGDAYIEQMRAPFIALSTDENVLQQVLTQVDTGWDTTELREHVTTGPGTTPSLLLFTATAPSSDQAENVARAMVTAISAAAVSNHARDISRVVDQLRAQITAERARNRALPDRGDSKAESNATLADLNSQLTRLQNSSTDSLAILAAPSAGAKPIAPNPTQEGAVAAIAATILAAELLVLIRGRAGRTPNPIWARRIAHKYGAQLSYDDATAGPGLPDTVLPALAQRHRRAQVALILTGSGVDADGLVDRTAPPADDAAGHPMRLERLPLTEPWWQRVDPGDLALAVVAISTAGTDRSLAARALAQFAEIGINRHLVVLRRPPVGADDTPSDDAPPPGPGVDVHAPRAHVDPFPSGDVATTAVPSQPPRTPAHRHSHGRPFDSDRFRVSPLDASPRDPRPQEPFSPNRNGTTWDMGDHAR</sequence>
<comment type="caution">
    <text evidence="4">The sequence shown here is derived from an EMBL/GenBank/DDBJ whole genome shotgun (WGS) entry which is preliminary data.</text>
</comment>
<dbReference type="AlphaFoldDB" id="A0AAE4R6K6"/>
<evidence type="ECO:0000313" key="3">
    <source>
        <dbReference type="EMBL" id="MDV6306516.1"/>
    </source>
</evidence>
<protein>
    <recommendedName>
        <fullName evidence="7">Capsular polysaccharide biosynthesis protein</fullName>
    </recommendedName>
</protein>
<reference evidence="4 5" key="1">
    <citation type="submission" date="2023-10" db="EMBL/GenBank/DDBJ databases">
        <title>Development of a sustainable strategy for remediation of hydrocarbon-contaminated territories based on the waste exchange concept.</title>
        <authorList>
            <person name="Krivoruchko A."/>
        </authorList>
    </citation>
    <scope>NUCLEOTIDE SEQUENCE</scope>
    <source>
        <strain evidence="3 5">IEGM 1266</strain>
        <strain evidence="4">IEGM 1279</strain>
    </source>
</reference>
<feature type="region of interest" description="Disordered" evidence="1">
    <location>
        <begin position="394"/>
        <end position="491"/>
    </location>
</feature>
<organism evidence="4 6">
    <name type="scientific">Gordonia amicalis</name>
    <dbReference type="NCBI Taxonomy" id="89053"/>
    <lineage>
        <taxon>Bacteria</taxon>
        <taxon>Bacillati</taxon>
        <taxon>Actinomycetota</taxon>
        <taxon>Actinomycetes</taxon>
        <taxon>Mycobacteriales</taxon>
        <taxon>Gordoniaceae</taxon>
        <taxon>Gordonia</taxon>
    </lineage>
</organism>
<evidence type="ECO:0000313" key="5">
    <source>
        <dbReference type="Proteomes" id="UP001185779"/>
    </source>
</evidence>
<accession>A0AAE4R6K6</accession>
<dbReference type="GeneID" id="77174156"/>
<dbReference type="RefSeq" id="WP_024497721.1">
    <property type="nucleotide sequence ID" value="NZ_CP091855.1"/>
</dbReference>
<evidence type="ECO:0000313" key="6">
    <source>
        <dbReference type="Proteomes" id="UP001185922"/>
    </source>
</evidence>
<evidence type="ECO:0008006" key="7">
    <source>
        <dbReference type="Google" id="ProtNLM"/>
    </source>
</evidence>
<dbReference type="Proteomes" id="UP001185779">
    <property type="component" value="Unassembled WGS sequence"/>
</dbReference>
<keyword evidence="2" id="KW-1133">Transmembrane helix</keyword>
<evidence type="ECO:0000256" key="2">
    <source>
        <dbReference type="SAM" id="Phobius"/>
    </source>
</evidence>
<name>A0AAE4R6K6_9ACTN</name>
<dbReference type="Proteomes" id="UP001185922">
    <property type="component" value="Unassembled WGS sequence"/>
</dbReference>
<keyword evidence="2" id="KW-0472">Membrane</keyword>
<keyword evidence="2" id="KW-0812">Transmembrane</keyword>
<dbReference type="EMBL" id="JAWLKI010000003">
    <property type="protein sequence ID" value="MDV6306516.1"/>
    <property type="molecule type" value="Genomic_DNA"/>
</dbReference>
<keyword evidence="5" id="KW-1185">Reference proteome</keyword>
<gene>
    <name evidence="3" type="ORF">R3P94_04015</name>
    <name evidence="4" type="ORF">R3Q15_04935</name>
</gene>
<feature type="transmembrane region" description="Helical" evidence="2">
    <location>
        <begin position="29"/>
        <end position="47"/>
    </location>
</feature>
<evidence type="ECO:0000256" key="1">
    <source>
        <dbReference type="SAM" id="MobiDB-lite"/>
    </source>
</evidence>
<dbReference type="EMBL" id="JAWLKH010000003">
    <property type="protein sequence ID" value="MDV6311245.1"/>
    <property type="molecule type" value="Genomic_DNA"/>
</dbReference>
<proteinExistence type="predicted"/>